<evidence type="ECO:0000313" key="1">
    <source>
        <dbReference type="EMBL" id="KKN28307.1"/>
    </source>
</evidence>
<organism evidence="1">
    <name type="scientific">marine sediment metagenome</name>
    <dbReference type="NCBI Taxonomy" id="412755"/>
    <lineage>
        <taxon>unclassified sequences</taxon>
        <taxon>metagenomes</taxon>
        <taxon>ecological metagenomes</taxon>
    </lineage>
</organism>
<name>A0A0F9PUB1_9ZZZZ</name>
<sequence length="66" mass="7914">MDKTIKRSPADEITEKSIEAKFMIREMVEHIRDVRWEFNKGELIKSKRKVNKLLAQLITEAEKERK</sequence>
<proteinExistence type="predicted"/>
<dbReference type="EMBL" id="LAZR01002573">
    <property type="protein sequence ID" value="KKN28307.1"/>
    <property type="molecule type" value="Genomic_DNA"/>
</dbReference>
<dbReference type="AlphaFoldDB" id="A0A0F9PUB1"/>
<protein>
    <submittedName>
        <fullName evidence="1">Uncharacterized protein</fullName>
    </submittedName>
</protein>
<reference evidence="1" key="1">
    <citation type="journal article" date="2015" name="Nature">
        <title>Complex archaea that bridge the gap between prokaryotes and eukaryotes.</title>
        <authorList>
            <person name="Spang A."/>
            <person name="Saw J.H."/>
            <person name="Jorgensen S.L."/>
            <person name="Zaremba-Niedzwiedzka K."/>
            <person name="Martijn J."/>
            <person name="Lind A.E."/>
            <person name="van Eijk R."/>
            <person name="Schleper C."/>
            <person name="Guy L."/>
            <person name="Ettema T.J."/>
        </authorList>
    </citation>
    <scope>NUCLEOTIDE SEQUENCE</scope>
</reference>
<comment type="caution">
    <text evidence="1">The sequence shown here is derived from an EMBL/GenBank/DDBJ whole genome shotgun (WGS) entry which is preliminary data.</text>
</comment>
<gene>
    <name evidence="1" type="ORF">LCGC14_0855440</name>
</gene>
<accession>A0A0F9PUB1</accession>